<keyword evidence="2" id="KW-1185">Reference proteome</keyword>
<evidence type="ECO:0000313" key="2">
    <source>
        <dbReference type="Proteomes" id="UP001233999"/>
    </source>
</evidence>
<evidence type="ECO:0000313" key="1">
    <source>
        <dbReference type="EMBL" id="KAJ9593549.1"/>
    </source>
</evidence>
<accession>A0AAD8EKV1</accession>
<dbReference type="Proteomes" id="UP001233999">
    <property type="component" value="Unassembled WGS sequence"/>
</dbReference>
<dbReference type="EMBL" id="JASPKZ010003429">
    <property type="protein sequence ID" value="KAJ9593549.1"/>
    <property type="molecule type" value="Genomic_DNA"/>
</dbReference>
<reference evidence="1" key="2">
    <citation type="submission" date="2023-05" db="EMBL/GenBank/DDBJ databases">
        <authorList>
            <person name="Fouks B."/>
        </authorList>
    </citation>
    <scope>NUCLEOTIDE SEQUENCE</scope>
    <source>
        <strain evidence="1">Stay&amp;Tobe</strain>
        <tissue evidence="1">Testes</tissue>
    </source>
</reference>
<sequence>EQLGKLIIFRNERTYIPHFNLWDERETIKQTFSVKCNQTVLKQYFCDTCHVGID</sequence>
<gene>
    <name evidence="1" type="ORF">L9F63_014889</name>
</gene>
<comment type="caution">
    <text evidence="1">The sequence shown here is derived from an EMBL/GenBank/DDBJ whole genome shotgun (WGS) entry which is preliminary data.</text>
</comment>
<dbReference type="AlphaFoldDB" id="A0AAD8EKV1"/>
<protein>
    <submittedName>
        <fullName evidence="1">Uncharacterized protein</fullName>
    </submittedName>
</protein>
<proteinExistence type="predicted"/>
<name>A0AAD8EKV1_DIPPU</name>
<feature type="non-terminal residue" evidence="1">
    <location>
        <position position="1"/>
    </location>
</feature>
<reference evidence="1" key="1">
    <citation type="journal article" date="2023" name="IScience">
        <title>Live-bearing cockroach genome reveals convergent evolutionary mechanisms linked to viviparity in insects and beyond.</title>
        <authorList>
            <person name="Fouks B."/>
            <person name="Harrison M.C."/>
            <person name="Mikhailova A.A."/>
            <person name="Marchal E."/>
            <person name="English S."/>
            <person name="Carruthers M."/>
            <person name="Jennings E.C."/>
            <person name="Chiamaka E.L."/>
            <person name="Frigard R.A."/>
            <person name="Pippel M."/>
            <person name="Attardo G.M."/>
            <person name="Benoit J.B."/>
            <person name="Bornberg-Bauer E."/>
            <person name="Tobe S.S."/>
        </authorList>
    </citation>
    <scope>NUCLEOTIDE SEQUENCE</scope>
    <source>
        <strain evidence="1">Stay&amp;Tobe</strain>
    </source>
</reference>
<feature type="non-terminal residue" evidence="1">
    <location>
        <position position="54"/>
    </location>
</feature>
<organism evidence="1 2">
    <name type="scientific">Diploptera punctata</name>
    <name type="common">Pacific beetle cockroach</name>
    <dbReference type="NCBI Taxonomy" id="6984"/>
    <lineage>
        <taxon>Eukaryota</taxon>
        <taxon>Metazoa</taxon>
        <taxon>Ecdysozoa</taxon>
        <taxon>Arthropoda</taxon>
        <taxon>Hexapoda</taxon>
        <taxon>Insecta</taxon>
        <taxon>Pterygota</taxon>
        <taxon>Neoptera</taxon>
        <taxon>Polyneoptera</taxon>
        <taxon>Dictyoptera</taxon>
        <taxon>Blattodea</taxon>
        <taxon>Blaberoidea</taxon>
        <taxon>Blaberidae</taxon>
        <taxon>Diplopterinae</taxon>
        <taxon>Diploptera</taxon>
    </lineage>
</organism>